<sequence>MNKWLILLCCMIFISASLLTTGLTRALIDLAAFSALLWIVLRHQNSAED</sequence>
<gene>
    <name evidence="1" type="ordered locus">swp_4961</name>
</gene>
<dbReference type="Proteomes" id="UP000000753">
    <property type="component" value="Chromosome"/>
</dbReference>
<dbReference type="EMBL" id="CP000472">
    <property type="protein sequence ID" value="ACJ31577.1"/>
    <property type="molecule type" value="Genomic_DNA"/>
</dbReference>
<dbReference type="AlphaFoldDB" id="B8CVA1"/>
<dbReference type="RefSeq" id="WP_020914906.1">
    <property type="nucleotide sequence ID" value="NC_011566.1"/>
</dbReference>
<proteinExistence type="predicted"/>
<dbReference type="eggNOG" id="ENOG5031F82">
    <property type="taxonomic scope" value="Bacteria"/>
</dbReference>
<evidence type="ECO:0000313" key="1">
    <source>
        <dbReference type="EMBL" id="ACJ31577.1"/>
    </source>
</evidence>
<accession>B8CVA1</accession>
<organism evidence="1 2">
    <name type="scientific">Shewanella piezotolerans (strain WP3 / JCM 13877)</name>
    <dbReference type="NCBI Taxonomy" id="225849"/>
    <lineage>
        <taxon>Bacteria</taxon>
        <taxon>Pseudomonadati</taxon>
        <taxon>Pseudomonadota</taxon>
        <taxon>Gammaproteobacteria</taxon>
        <taxon>Alteromonadales</taxon>
        <taxon>Shewanellaceae</taxon>
        <taxon>Shewanella</taxon>
    </lineage>
</organism>
<dbReference type="HOGENOM" id="CLU_213954_0_0_6"/>
<keyword evidence="2" id="KW-1185">Reference proteome</keyword>
<name>B8CVA1_SHEPW</name>
<evidence type="ECO:0000313" key="2">
    <source>
        <dbReference type="Proteomes" id="UP000000753"/>
    </source>
</evidence>
<reference evidence="1 2" key="1">
    <citation type="journal article" date="2008" name="PLoS ONE">
        <title>Environmental adaptation: genomic analysis of the piezotolerant and psychrotolerant deep-sea iron reducing bacterium Shewanella piezotolerans WP3.</title>
        <authorList>
            <person name="Wang F."/>
            <person name="Wang J."/>
            <person name="Jian H."/>
            <person name="Zhang B."/>
            <person name="Li S."/>
            <person name="Wang F."/>
            <person name="Zeng X."/>
            <person name="Gao L."/>
            <person name="Bartlett D.H."/>
            <person name="Yu J."/>
            <person name="Hu S."/>
            <person name="Xiao X."/>
        </authorList>
    </citation>
    <scope>NUCLEOTIDE SEQUENCE [LARGE SCALE GENOMIC DNA]</scope>
    <source>
        <strain evidence="2">WP3 / JCM 13877</strain>
    </source>
</reference>
<dbReference type="KEGG" id="swp:swp_4961"/>
<protein>
    <submittedName>
        <fullName evidence="1">Uncharacterized protein</fullName>
    </submittedName>
</protein>